<evidence type="ECO:0000313" key="8">
    <source>
        <dbReference type="EMBL" id="MDU0372417.1"/>
    </source>
</evidence>
<dbReference type="Pfam" id="PF01435">
    <property type="entry name" value="Peptidase_M48"/>
    <property type="match status" value="1"/>
</dbReference>
<evidence type="ECO:0000256" key="1">
    <source>
        <dbReference type="ARBA" id="ARBA00001947"/>
    </source>
</evidence>
<dbReference type="Proteomes" id="UP001250698">
    <property type="component" value="Unassembled WGS sequence"/>
</dbReference>
<dbReference type="PANTHER" id="PTHR22726">
    <property type="entry name" value="METALLOENDOPEPTIDASE OMA1"/>
    <property type="match status" value="1"/>
</dbReference>
<protein>
    <submittedName>
        <fullName evidence="8">M48 family metalloprotease</fullName>
        <ecNumber evidence="8">3.4.24.-</ecNumber>
    </submittedName>
</protein>
<name>A0ABU3TM62_9BACT</name>
<dbReference type="EC" id="3.4.24.-" evidence="8"/>
<evidence type="ECO:0000256" key="2">
    <source>
        <dbReference type="ARBA" id="ARBA00022670"/>
    </source>
</evidence>
<accession>A0ABU3TM62</accession>
<keyword evidence="6 8" id="KW-0482">Metalloprotease</keyword>
<evidence type="ECO:0000259" key="7">
    <source>
        <dbReference type="Pfam" id="PF01435"/>
    </source>
</evidence>
<dbReference type="EMBL" id="JAWDJT010000015">
    <property type="protein sequence ID" value="MDU0372417.1"/>
    <property type="molecule type" value="Genomic_DNA"/>
</dbReference>
<evidence type="ECO:0000256" key="4">
    <source>
        <dbReference type="ARBA" id="ARBA00022801"/>
    </source>
</evidence>
<comment type="cofactor">
    <cofactor evidence="1">
        <name>Zn(2+)</name>
        <dbReference type="ChEBI" id="CHEBI:29105"/>
    </cofactor>
</comment>
<keyword evidence="9" id="KW-1185">Reference proteome</keyword>
<evidence type="ECO:0000313" key="9">
    <source>
        <dbReference type="Proteomes" id="UP001250698"/>
    </source>
</evidence>
<dbReference type="RefSeq" id="WP_315999780.1">
    <property type="nucleotide sequence ID" value="NZ_JAWDJT010000015.1"/>
</dbReference>
<organism evidence="8 9">
    <name type="scientific">Hymenobacter endophyticus</name>
    <dbReference type="NCBI Taxonomy" id="3076335"/>
    <lineage>
        <taxon>Bacteria</taxon>
        <taxon>Pseudomonadati</taxon>
        <taxon>Bacteroidota</taxon>
        <taxon>Cytophagia</taxon>
        <taxon>Cytophagales</taxon>
        <taxon>Hymenobacteraceae</taxon>
        <taxon>Hymenobacter</taxon>
    </lineage>
</organism>
<comment type="caution">
    <text evidence="8">The sequence shown here is derived from an EMBL/GenBank/DDBJ whole genome shotgun (WGS) entry which is preliminary data.</text>
</comment>
<feature type="domain" description="Peptidase M48" evidence="7">
    <location>
        <begin position="60"/>
        <end position="239"/>
    </location>
</feature>
<evidence type="ECO:0000256" key="3">
    <source>
        <dbReference type="ARBA" id="ARBA00022723"/>
    </source>
</evidence>
<dbReference type="InterPro" id="IPR001915">
    <property type="entry name" value="Peptidase_M48"/>
</dbReference>
<sequence>MHFIHTSILGAGTTLALLLPLRPAQPATTTAARPVLPVQGAQPDPQVVAQFGLLDNAKLQTYIDQKGMQMGRISDRPADVKGFTIVDSPIINAFATPDGHVYFTRGIMAHFNNEAQFSGVLGHEIGHITARHGQKQQTRSTIANGALILGSILSKRVASIAQPASQVVGLGLLKYGRDDENESDKLGVKYSSKIGYDPASMADFFLTLQRTEQSSGAATVPTFLSSHPNSADRYTNVKKLAAQAEQQAGRQLAVNRDQYLRMIEGLPYGDNPREGYVENSVFYHPDLKFQFPIPQGWKSQNSPSQFQMAEPSGKAVQILLPAGNKSLDETAQALAQQLKLQNAQAQKTTVNNFPAVVIQGDQVGQDQSGQQGITASTLTYLIQDGQTIYALVGLCGPGTLGTYGSTFQRTAEGFRRLTDASKINRQPERIRIKTAKAGQTLASALAANGVSSKRYEEMAILNGMKTTDKMTSGQLFKVVGK</sequence>
<evidence type="ECO:0000256" key="6">
    <source>
        <dbReference type="ARBA" id="ARBA00023049"/>
    </source>
</evidence>
<dbReference type="Gene3D" id="3.30.2010.10">
    <property type="entry name" value="Metalloproteases ('zincins'), catalytic domain"/>
    <property type="match status" value="1"/>
</dbReference>
<keyword evidence="2" id="KW-0645">Protease</keyword>
<keyword evidence="4 8" id="KW-0378">Hydrolase</keyword>
<proteinExistence type="predicted"/>
<reference evidence="8 9" key="1">
    <citation type="submission" date="2023-10" db="EMBL/GenBank/DDBJ databases">
        <title>Hymenobacter endophyticus sp. nov., an isolate from the leaf tissues of wheat.</title>
        <authorList>
            <person name="Dai Y."/>
        </authorList>
    </citation>
    <scope>NUCLEOTIDE SEQUENCE [LARGE SCALE GENOMIC DNA]</scope>
    <source>
        <strain evidence="8 9">ZK17L-C2</strain>
    </source>
</reference>
<dbReference type="GO" id="GO:0008237">
    <property type="term" value="F:metallopeptidase activity"/>
    <property type="evidence" value="ECO:0007669"/>
    <property type="project" value="UniProtKB-KW"/>
</dbReference>
<evidence type="ECO:0000256" key="5">
    <source>
        <dbReference type="ARBA" id="ARBA00022833"/>
    </source>
</evidence>
<dbReference type="InterPro" id="IPR051156">
    <property type="entry name" value="Mito/Outer_Membr_Metalloprot"/>
</dbReference>
<keyword evidence="3" id="KW-0479">Metal-binding</keyword>
<gene>
    <name evidence="8" type="ORF">ROI90_18560</name>
</gene>
<keyword evidence="5" id="KW-0862">Zinc</keyword>
<dbReference type="PANTHER" id="PTHR22726:SF1">
    <property type="entry name" value="METALLOENDOPEPTIDASE OMA1, MITOCHONDRIAL"/>
    <property type="match status" value="1"/>
</dbReference>